<evidence type="ECO:0000256" key="2">
    <source>
        <dbReference type="ARBA" id="ARBA00009431"/>
    </source>
</evidence>
<dbReference type="InterPro" id="IPR018202">
    <property type="entry name" value="Ser_caboxypep_ser_AS"/>
</dbReference>
<dbReference type="OrthoDB" id="443318at2759"/>
<dbReference type="Pfam" id="PF00450">
    <property type="entry name" value="Peptidase_S10"/>
    <property type="match status" value="7"/>
</dbReference>
<name>A0A7R9LUK6_9ACAR</name>
<dbReference type="PRINTS" id="PR00724">
    <property type="entry name" value="CRBOXYPTASEC"/>
</dbReference>
<dbReference type="EMBL" id="CAJPVJ010002502">
    <property type="protein sequence ID" value="CAG2166368.1"/>
    <property type="molecule type" value="Genomic_DNA"/>
</dbReference>
<evidence type="ECO:0000256" key="5">
    <source>
        <dbReference type="ARBA" id="ARBA00022801"/>
    </source>
</evidence>
<keyword evidence="6" id="KW-1015">Disulfide bond</keyword>
<dbReference type="InterPro" id="IPR001563">
    <property type="entry name" value="Peptidase_S10"/>
</dbReference>
<feature type="non-terminal residue" evidence="9">
    <location>
        <position position="1"/>
    </location>
</feature>
<keyword evidence="8" id="KW-0121">Carboxypeptidase</keyword>
<dbReference type="SUPFAM" id="SSF53474">
    <property type="entry name" value="alpha/beta-Hydrolases"/>
    <property type="match status" value="6"/>
</dbReference>
<dbReference type="FunFam" id="3.40.50.1820:FF:000055">
    <property type="entry name" value="Carboxypeptidase"/>
    <property type="match status" value="2"/>
</dbReference>
<sequence>MNSITNYFIFVAFILNVCLVLAANEDEIKSLPGLSEPINFKQYSGYLDITEGKHYFYWFVESQKDPENAPVVLWLNGGPEPINFKQYSGYLDITEGKHYFYWFVESQKDPENAPVVLWLNGGPGCSSLFGNLGENGPFRVNSDGKTLVLNPHSWNKVANVIYLESPVGTGYSYKDDKKYHNTDVSTAEDNHLVMEAFFEKYPNLKKNPFYITGESYAGIYIPMLAQQIFAKNSTINLKGVAIGNGYLDLGTLGGQHSIDMELGHGFVTTDSYEKKIENCCECKTGEVQHGCDFSKPLYNKYYAKASNRSPMSLTSNDNYDCPENGYTDWLNLPEVRTALHVRSDDKHVWDDCGGPYSDFGRDQHSTVTELLDKYKIGKLVIFNGNFDTVCDHIANHRFVDSLNLKKEGSWKDTEGRIGGFVQHYEKNLSFVLVRGAGHMVPHDKPEAALQLLKNIKSLPGLSEPINFKQYSGYLDITEGKHYFYWFVESQKDPENAPVVLWLNGGPGCSSLFGNLGENGPFRVNSDGKTLVLNPSSWNKVANVIYLESPVGTGYSYKDDKKYHNTDVSTAEDNHLVMEAFFEKYPNLKKNPFYITGESYAGIYIPMLAQQIFAKNSTINLKGVAIGNGYLDLGTLGGQHSIDMKLGHGFVTTDSYEKKIENCCECKTGEVQHGCDFSKPVNATKVQIESSSGRNAYNMYDDCGATVAYAKLYNKYYAKASNSLPMSLTSNDNYDCPHNGYTDWLNLPEVRTALHVRSDDKHVWEDCGGPYEDFGRDQHSTVTELLDKYKIGKLVIFNGNFDTVCDHVANHRFVDSLNLKKEGRFTSWTDGDGRIGGFVQHYEKNLSFVLVRGAGHMVPHDKPEAALQLLKNVIKDLPGLSQPINFKQYSGYLDITEGKHYFYWFVESQKDPENAPVVLWLNGGPGCSSLFGNLGENGPFRVNSDGKTLVLNPHSWNTVANVIYLESPAGTGFSYKDDGVYNNTDKSTAEDNHLVLEEFFKKYPNYKKNPFYITGESYAGVYIPMLAQQIFNTKSAIKLKGVAIGNGLLTGTIFDQSNYDFALAHGLLTTDSYEKLIENCCECKTGRVLHECDFTNPFNASKCQSVGVETVSTPNSYNIYDDCDASAPYQRIFDKYYAKTHRKYGFNVKSNRNAHYRCPHNGYIDYLNLREVREAIHVRRDAGHWDDCGGPYSDWGTKQHDNTIELINEYKLQRFVVYNGDFDTVCNFVGDQRFVDGLGFKKSGHYSQWTIGGKPDGIIGGFVQKYEKGVSFVLVRGAGHMVPHDKPEAALQLLKNVIGITHVGFSYKDDKKYHNTDKSTAEDNHLALEAFFEKFPNLKKNPFYITGESYAGIYIPIKCEATEVETTGSPNPYNVYDDCGANSAYLGLFNKYYAKASNKLPVNERPNINCPHQGFTDYLNIPEVRKALHVRPEDTHHWNDCGGSYSGGFTDQRPIIMDLINKYNIGKLVIFNGNFDTVCDHIDNNRFVDSLAFKKDGHYSAWHTPDGFIGGFTQHYEKGLSFVLVRGSGHMVPHDQPVAALQLLKNVAQKVLAANEDEIVSLPGLSEPINFKQYSGYLDITEGKHHFYWFVESQKDPENAPVVLWLNGGPGCSSLFGNLGENGPFR</sequence>
<keyword evidence="3" id="KW-0964">Secreted</keyword>
<reference evidence="9" key="1">
    <citation type="submission" date="2020-11" db="EMBL/GenBank/DDBJ databases">
        <authorList>
            <person name="Tran Van P."/>
        </authorList>
    </citation>
    <scope>NUCLEOTIDE SEQUENCE</scope>
</reference>
<dbReference type="GO" id="GO:0004185">
    <property type="term" value="F:serine-type carboxypeptidase activity"/>
    <property type="evidence" value="ECO:0007669"/>
    <property type="project" value="UniProtKB-UniRule"/>
</dbReference>
<evidence type="ECO:0000256" key="8">
    <source>
        <dbReference type="RuleBase" id="RU361156"/>
    </source>
</evidence>
<gene>
    <name evidence="9" type="ORF">ONB1V03_LOCUS5892</name>
</gene>
<feature type="chain" id="PRO_5035952804" description="Carboxypeptidase" evidence="8">
    <location>
        <begin position="23"/>
        <end position="1625"/>
    </location>
</feature>
<dbReference type="PANTHER" id="PTHR11802">
    <property type="entry name" value="SERINE PROTEASE FAMILY S10 SERINE CARBOXYPEPTIDASE"/>
    <property type="match status" value="1"/>
</dbReference>
<evidence type="ECO:0000256" key="3">
    <source>
        <dbReference type="ARBA" id="ARBA00022525"/>
    </source>
</evidence>
<dbReference type="PROSITE" id="PS00131">
    <property type="entry name" value="CARBOXYPEPT_SER_SER"/>
    <property type="match status" value="4"/>
</dbReference>
<comment type="subcellular location">
    <subcellularLocation>
        <location evidence="1">Secreted</location>
    </subcellularLocation>
</comment>
<evidence type="ECO:0000256" key="4">
    <source>
        <dbReference type="ARBA" id="ARBA00022729"/>
    </source>
</evidence>
<keyword evidence="10" id="KW-1185">Reference proteome</keyword>
<keyword evidence="8" id="KW-0645">Protease</keyword>
<evidence type="ECO:0000313" key="10">
    <source>
        <dbReference type="Proteomes" id="UP000728032"/>
    </source>
</evidence>
<evidence type="ECO:0000256" key="1">
    <source>
        <dbReference type="ARBA" id="ARBA00004613"/>
    </source>
</evidence>
<feature type="signal peptide" evidence="8">
    <location>
        <begin position="1"/>
        <end position="22"/>
    </location>
</feature>
<dbReference type="Gene3D" id="3.40.50.1820">
    <property type="entry name" value="alpha/beta hydrolase"/>
    <property type="match status" value="6"/>
</dbReference>
<dbReference type="Gene3D" id="3.40.50.12670">
    <property type="match status" value="1"/>
</dbReference>
<dbReference type="EC" id="3.4.16.-" evidence="8"/>
<keyword evidence="5 8" id="KW-0378">Hydrolase</keyword>
<accession>A0A7R9LUK6</accession>
<evidence type="ECO:0000313" key="9">
    <source>
        <dbReference type="EMBL" id="CAD7646755.1"/>
    </source>
</evidence>
<dbReference type="GO" id="GO:0005576">
    <property type="term" value="C:extracellular region"/>
    <property type="evidence" value="ECO:0007669"/>
    <property type="project" value="UniProtKB-SubCell"/>
</dbReference>
<dbReference type="PROSITE" id="PS00560">
    <property type="entry name" value="CARBOXYPEPT_SER_HIS"/>
    <property type="match status" value="4"/>
</dbReference>
<evidence type="ECO:0000256" key="7">
    <source>
        <dbReference type="ARBA" id="ARBA00023180"/>
    </source>
</evidence>
<dbReference type="Proteomes" id="UP000728032">
    <property type="component" value="Unassembled WGS sequence"/>
</dbReference>
<dbReference type="InterPro" id="IPR029058">
    <property type="entry name" value="AB_hydrolase_fold"/>
</dbReference>
<dbReference type="PANTHER" id="PTHR11802:SF201">
    <property type="entry name" value="CARBOXYPEPTIDASE"/>
    <property type="match status" value="1"/>
</dbReference>
<keyword evidence="7" id="KW-0325">Glycoprotein</keyword>
<dbReference type="GO" id="GO:0006508">
    <property type="term" value="P:proteolysis"/>
    <property type="evidence" value="ECO:0007669"/>
    <property type="project" value="UniProtKB-KW"/>
</dbReference>
<dbReference type="FunFam" id="3.40.50.1820:FF:000030">
    <property type="entry name" value="Carboxypeptidase"/>
    <property type="match status" value="1"/>
</dbReference>
<dbReference type="InterPro" id="IPR033124">
    <property type="entry name" value="Ser_caboxypep_his_AS"/>
</dbReference>
<evidence type="ECO:0000256" key="6">
    <source>
        <dbReference type="ARBA" id="ARBA00023157"/>
    </source>
</evidence>
<comment type="similarity">
    <text evidence="2 8">Belongs to the peptidase S10 family.</text>
</comment>
<protein>
    <recommendedName>
        <fullName evidence="8">Carboxypeptidase</fullName>
        <ecNumber evidence="8">3.4.16.-</ecNumber>
    </recommendedName>
</protein>
<proteinExistence type="inferred from homology"/>
<dbReference type="EMBL" id="OC917327">
    <property type="protein sequence ID" value="CAD7646755.1"/>
    <property type="molecule type" value="Genomic_DNA"/>
</dbReference>
<keyword evidence="4 8" id="KW-0732">Signal</keyword>
<organism evidence="9">
    <name type="scientific">Oppiella nova</name>
    <dbReference type="NCBI Taxonomy" id="334625"/>
    <lineage>
        <taxon>Eukaryota</taxon>
        <taxon>Metazoa</taxon>
        <taxon>Ecdysozoa</taxon>
        <taxon>Arthropoda</taxon>
        <taxon>Chelicerata</taxon>
        <taxon>Arachnida</taxon>
        <taxon>Acari</taxon>
        <taxon>Acariformes</taxon>
        <taxon>Sarcoptiformes</taxon>
        <taxon>Oribatida</taxon>
        <taxon>Brachypylina</taxon>
        <taxon>Oppioidea</taxon>
        <taxon>Oppiidae</taxon>
        <taxon>Oppiella</taxon>
    </lineage>
</organism>